<comment type="caution">
    <text evidence="1">The sequence shown here is derived from an EMBL/GenBank/DDBJ whole genome shotgun (WGS) entry which is preliminary data.</text>
</comment>
<proteinExistence type="predicted"/>
<accession>A0ABP3GL07</accession>
<gene>
    <name evidence="1" type="ORF">GCM10009092_10700</name>
</gene>
<dbReference type="Proteomes" id="UP001501757">
    <property type="component" value="Unassembled WGS sequence"/>
</dbReference>
<protein>
    <submittedName>
        <fullName evidence="1">Uncharacterized protein</fullName>
    </submittedName>
</protein>
<reference evidence="2" key="1">
    <citation type="journal article" date="2019" name="Int. J. Syst. Evol. Microbiol.">
        <title>The Global Catalogue of Microorganisms (GCM) 10K type strain sequencing project: providing services to taxonomists for standard genome sequencing and annotation.</title>
        <authorList>
            <consortium name="The Broad Institute Genomics Platform"/>
            <consortium name="The Broad Institute Genome Sequencing Center for Infectious Disease"/>
            <person name="Wu L."/>
            <person name="Ma J."/>
        </authorList>
    </citation>
    <scope>NUCLEOTIDE SEQUENCE [LARGE SCALE GENOMIC DNA]</scope>
    <source>
        <strain evidence="2">JCM 13378</strain>
    </source>
</reference>
<dbReference type="EMBL" id="BAAAEI010000006">
    <property type="protein sequence ID" value="GAA0348172.1"/>
    <property type="molecule type" value="Genomic_DNA"/>
</dbReference>
<sequence length="69" mass="8162">MSNEQTALLERLVQVNEQILEKLFDIQNELSTITNELDWTKEHSHSKMQLEWLEEIDTKLYEISLSLGD</sequence>
<evidence type="ECO:0000313" key="2">
    <source>
        <dbReference type="Proteomes" id="UP001501757"/>
    </source>
</evidence>
<name>A0ABP3GL07_9ALTE</name>
<evidence type="ECO:0000313" key="1">
    <source>
        <dbReference type="EMBL" id="GAA0348172.1"/>
    </source>
</evidence>
<dbReference type="RefSeq" id="WP_343842650.1">
    <property type="nucleotide sequence ID" value="NZ_BAAAEI010000006.1"/>
</dbReference>
<organism evidence="1 2">
    <name type="scientific">Bowmanella denitrificans</name>
    <dbReference type="NCBI Taxonomy" id="366582"/>
    <lineage>
        <taxon>Bacteria</taxon>
        <taxon>Pseudomonadati</taxon>
        <taxon>Pseudomonadota</taxon>
        <taxon>Gammaproteobacteria</taxon>
        <taxon>Alteromonadales</taxon>
        <taxon>Alteromonadaceae</taxon>
        <taxon>Bowmanella</taxon>
    </lineage>
</organism>
<keyword evidence="2" id="KW-1185">Reference proteome</keyword>